<keyword evidence="3" id="KW-1185">Reference proteome</keyword>
<evidence type="ECO:0000256" key="1">
    <source>
        <dbReference type="PIRSR" id="PIRSR605502-1"/>
    </source>
</evidence>
<organism evidence="2 3">
    <name type="scientific">Beutenbergia cavernae (strain ATCC BAA-8 / DSM 12333 / CCUG 43141 / JCM 11478 / NBRC 16432 / NCIMB 13614 / HKI 0122)</name>
    <dbReference type="NCBI Taxonomy" id="471853"/>
    <lineage>
        <taxon>Bacteria</taxon>
        <taxon>Bacillati</taxon>
        <taxon>Actinomycetota</taxon>
        <taxon>Actinomycetes</taxon>
        <taxon>Micrococcales</taxon>
        <taxon>Beutenbergiaceae</taxon>
        <taxon>Beutenbergia</taxon>
    </lineage>
</organism>
<feature type="binding site" evidence="1">
    <location>
        <position position="268"/>
    </location>
    <ligand>
        <name>Mg(2+)</name>
        <dbReference type="ChEBI" id="CHEBI:18420"/>
        <label>1</label>
    </ligand>
</feature>
<feature type="binding site" evidence="1">
    <location>
        <position position="265"/>
    </location>
    <ligand>
        <name>Mg(2+)</name>
        <dbReference type="ChEBI" id="CHEBI:18420"/>
        <label>1</label>
    </ligand>
</feature>
<dbReference type="InterPro" id="IPR005502">
    <property type="entry name" value="Ribosyl_crysJ1"/>
</dbReference>
<dbReference type="RefSeq" id="WP_012725357.1">
    <property type="nucleotide sequence ID" value="NC_012669.1"/>
</dbReference>
<dbReference type="eggNOG" id="COG1397">
    <property type="taxonomic scope" value="Bacteria"/>
</dbReference>
<dbReference type="EMBL" id="CP001618">
    <property type="protein sequence ID" value="ACQ78577.1"/>
    <property type="molecule type" value="Genomic_DNA"/>
</dbReference>
<protein>
    <submittedName>
        <fullName evidence="2">ADP-ribosylation/Crystallin J1</fullName>
    </submittedName>
</protein>
<accession>C5BWB9</accession>
<dbReference type="STRING" id="471853.Bcav_0313"/>
<dbReference type="Proteomes" id="UP000007962">
    <property type="component" value="Chromosome"/>
</dbReference>
<feature type="binding site" evidence="1">
    <location>
        <position position="267"/>
    </location>
    <ligand>
        <name>Mg(2+)</name>
        <dbReference type="ChEBI" id="CHEBI:18420"/>
        <label>1</label>
    </ligand>
</feature>
<proteinExistence type="predicted"/>
<dbReference type="GO" id="GO:0046872">
    <property type="term" value="F:metal ion binding"/>
    <property type="evidence" value="ECO:0007669"/>
    <property type="project" value="UniProtKB-KW"/>
</dbReference>
<dbReference type="Pfam" id="PF03747">
    <property type="entry name" value="ADP_ribosyl_GH"/>
    <property type="match status" value="1"/>
</dbReference>
<name>C5BWB9_BEUC1</name>
<dbReference type="KEGG" id="bcv:Bcav_0313"/>
<comment type="cofactor">
    <cofactor evidence="1">
        <name>Mg(2+)</name>
        <dbReference type="ChEBI" id="CHEBI:18420"/>
    </cofactor>
    <text evidence="1">Binds 2 magnesium ions per subunit.</text>
</comment>
<keyword evidence="1" id="KW-0460">Magnesium</keyword>
<sequence length="640" mass="68719">MTMHVDVRSETFRDKVLGCWIGKNCGGTLGTPLEEGWGRDEPFDVWWYPELQSGGLPNDDLEMQLVWLAALRDVGPELRAADLATYWLDHIGYNFDEYGLSKTNLRLGLRPPVSGAFNNWFVDCMGCPIRSEVWACVTPGHPRIAARYAYEDAICDHAGGESVYGELFNAALESAAFVVEDRDLLLDIATSYVPQDSATRRAIDAARAAHAEGVDWVTARRRVIDAAPSKVAQYSPINLGFQVIGWLYGKDFGEAMCITVNCGYDTDSSGGTIGSWLGVRAGLSNLPEKWTEPFGMGLSTNESWGGVRHLSDGARGIPGDVPELTDEIVRQAERVLLHHGVRLRDGAFDVDVADLYADDAVRELWSRPVTSVSGGTASHAISVDYGPTPVVRPGEDVVYDVAVTSHLSDPVRAVVSAVVPGGWRAPEPVELVLDPHATSATKLALPGPARAAIARTNPVLVSVQVDHMPVVPPVPAPLVGAQAWRVLTGDAGVVDGPADLPDRSAAGPAWREIAVDGNELPLESLRGAGDVVLQTFLQAFAQQQVRLAVDASVAVTVWADGEQVIDLPGGRMIRPSYGSTGDVGATLDLAEGFHEVVVRFRFDGAAEGASPALAHVLLFSADRLKHGDVTLGRTTFPWDD</sequence>
<gene>
    <name evidence="2" type="ordered locus">Bcav_0313</name>
</gene>
<dbReference type="Gene3D" id="1.10.4080.10">
    <property type="entry name" value="ADP-ribosylation/Crystallin J1"/>
    <property type="match status" value="1"/>
</dbReference>
<dbReference type="AlphaFoldDB" id="C5BWB9"/>
<dbReference type="InterPro" id="IPR036705">
    <property type="entry name" value="Ribosyl_crysJ1_sf"/>
</dbReference>
<dbReference type="SUPFAM" id="SSF101478">
    <property type="entry name" value="ADP-ribosylglycohydrolase"/>
    <property type="match status" value="1"/>
</dbReference>
<dbReference type="HOGENOM" id="CLU_029523_0_0_11"/>
<reference evidence="2 3" key="1">
    <citation type="journal article" date="2009" name="Stand. Genomic Sci.">
        <title>Complete genome sequence of Beutenbergia cavernae type strain (HKI 0122).</title>
        <authorList>
            <person name="Land M."/>
            <person name="Pukall R."/>
            <person name="Abt B."/>
            <person name="Goker M."/>
            <person name="Rohde M."/>
            <person name="Glavina Del Rio T."/>
            <person name="Tice H."/>
            <person name="Copeland A."/>
            <person name="Cheng J.F."/>
            <person name="Lucas S."/>
            <person name="Chen F."/>
            <person name="Nolan M."/>
            <person name="Bruce D."/>
            <person name="Goodwin L."/>
            <person name="Pitluck S."/>
            <person name="Ivanova N."/>
            <person name="Mavromatis K."/>
            <person name="Ovchinnikova G."/>
            <person name="Pati A."/>
            <person name="Chen A."/>
            <person name="Palaniappan K."/>
            <person name="Hauser L."/>
            <person name="Chang Y.J."/>
            <person name="Jefferies C.C."/>
            <person name="Saunders E."/>
            <person name="Brettin T."/>
            <person name="Detter J.C."/>
            <person name="Han C."/>
            <person name="Chain P."/>
            <person name="Bristow J."/>
            <person name="Eisen J.A."/>
            <person name="Markowitz V."/>
            <person name="Hugenholtz P."/>
            <person name="Kyrpides N.C."/>
            <person name="Klenk H.P."/>
            <person name="Lapidus A."/>
        </authorList>
    </citation>
    <scope>NUCLEOTIDE SEQUENCE [LARGE SCALE GENOMIC DNA]</scope>
    <source>
        <strain evidence="3">ATCC BAA-8 / DSM 12333 / NBRC 16432</strain>
    </source>
</reference>
<evidence type="ECO:0000313" key="3">
    <source>
        <dbReference type="Proteomes" id="UP000007962"/>
    </source>
</evidence>
<keyword evidence="1" id="KW-0479">Metal-binding</keyword>
<evidence type="ECO:0000313" key="2">
    <source>
        <dbReference type="EMBL" id="ACQ78577.1"/>
    </source>
</evidence>